<dbReference type="Gene3D" id="1.10.8.60">
    <property type="match status" value="1"/>
</dbReference>
<reference evidence="19" key="1">
    <citation type="submission" date="2019-12" db="EMBL/GenBank/DDBJ databases">
        <authorList>
            <person name="Awala S.I."/>
            <person name="Rhee S.K."/>
        </authorList>
    </citation>
    <scope>NUCLEOTIDE SEQUENCE [LARGE SCALE GENOMIC DNA]</scope>
    <source>
        <strain evidence="19">IM1</strain>
    </source>
</reference>
<evidence type="ECO:0000256" key="2">
    <source>
        <dbReference type="ARBA" id="ARBA00010044"/>
    </source>
</evidence>
<keyword evidence="13 15" id="KW-0472">Membrane</keyword>
<protein>
    <recommendedName>
        <fullName evidence="15">ATP-dependent zinc metalloprotease FtsH</fullName>
        <ecNumber evidence="15">3.4.24.-</ecNumber>
    </recommendedName>
</protein>
<dbReference type="InterPro" id="IPR027417">
    <property type="entry name" value="P-loop_NTPase"/>
</dbReference>
<dbReference type="SUPFAM" id="SSF140990">
    <property type="entry name" value="FtsH protease domain-like"/>
    <property type="match status" value="1"/>
</dbReference>
<keyword evidence="10 15" id="KW-0067">ATP-binding</keyword>
<comment type="subcellular location">
    <subcellularLocation>
        <location evidence="15">Cell membrane</location>
        <topology evidence="15">Multi-pass membrane protein</topology>
        <orientation evidence="15">Cytoplasmic side</orientation>
    </subcellularLocation>
    <subcellularLocation>
        <location evidence="1">Membrane</location>
    </subcellularLocation>
</comment>
<keyword evidence="7 15" id="KW-0547">Nucleotide-binding</keyword>
<dbReference type="InterPro" id="IPR011546">
    <property type="entry name" value="Pept_M41_FtsH_extracell"/>
</dbReference>
<dbReference type="GO" id="GO:0008270">
    <property type="term" value="F:zinc ion binding"/>
    <property type="evidence" value="ECO:0007669"/>
    <property type="project" value="UniProtKB-UniRule"/>
</dbReference>
<evidence type="ECO:0000256" key="8">
    <source>
        <dbReference type="ARBA" id="ARBA00022801"/>
    </source>
</evidence>
<keyword evidence="8 15" id="KW-0378">Hydrolase</keyword>
<dbReference type="GO" id="GO:0016887">
    <property type="term" value="F:ATP hydrolysis activity"/>
    <property type="evidence" value="ECO:0007669"/>
    <property type="project" value="UniProtKB-UniRule"/>
</dbReference>
<dbReference type="CDD" id="cd19501">
    <property type="entry name" value="RecA-like_FtsH"/>
    <property type="match status" value="1"/>
</dbReference>
<evidence type="ECO:0000256" key="3">
    <source>
        <dbReference type="ARBA" id="ARBA00022475"/>
    </source>
</evidence>
<dbReference type="Pfam" id="PF00004">
    <property type="entry name" value="AAA"/>
    <property type="match status" value="1"/>
</dbReference>
<comment type="similarity">
    <text evidence="2 15">In the C-terminal section; belongs to the peptidase M41 family.</text>
</comment>
<comment type="subunit">
    <text evidence="15">Homohexamer.</text>
</comment>
<comment type="similarity">
    <text evidence="16">Belongs to the AAA ATPase family.</text>
</comment>
<evidence type="ECO:0000256" key="9">
    <source>
        <dbReference type="ARBA" id="ARBA00022833"/>
    </source>
</evidence>
<comment type="function">
    <text evidence="15">Acts as a processive, ATP-dependent zinc metallopeptidase for both cytoplasmic and membrane proteins. Plays a role in the quality control of integral membrane proteins.</text>
</comment>
<dbReference type="SMART" id="SM00382">
    <property type="entry name" value="AAA"/>
    <property type="match status" value="1"/>
</dbReference>
<keyword evidence="11 15" id="KW-1133">Transmembrane helix</keyword>
<feature type="binding site" evidence="15">
    <location>
        <position position="531"/>
    </location>
    <ligand>
        <name>Zn(2+)</name>
        <dbReference type="ChEBI" id="CHEBI:29105"/>
        <note>catalytic</note>
    </ligand>
</feature>
<keyword evidence="4 15" id="KW-0645">Protease</keyword>
<dbReference type="Proteomes" id="UP000503004">
    <property type="component" value="Chromosome"/>
</dbReference>
<dbReference type="GO" id="GO:0005886">
    <property type="term" value="C:plasma membrane"/>
    <property type="evidence" value="ECO:0007669"/>
    <property type="project" value="UniProtKB-SubCell"/>
</dbReference>
<dbReference type="GO" id="GO:0030163">
    <property type="term" value="P:protein catabolic process"/>
    <property type="evidence" value="ECO:0007669"/>
    <property type="project" value="UniProtKB-UniRule"/>
</dbReference>
<comment type="cofactor">
    <cofactor evidence="15">
        <name>Zn(2+)</name>
        <dbReference type="ChEBI" id="CHEBI:29105"/>
    </cofactor>
    <text evidence="15">Binds 1 zinc ion per subunit.</text>
</comment>
<evidence type="ECO:0000256" key="12">
    <source>
        <dbReference type="ARBA" id="ARBA00023049"/>
    </source>
</evidence>
<dbReference type="InterPro" id="IPR005936">
    <property type="entry name" value="FtsH"/>
</dbReference>
<evidence type="ECO:0000256" key="16">
    <source>
        <dbReference type="RuleBase" id="RU003651"/>
    </source>
</evidence>
<feature type="binding site" evidence="15">
    <location>
        <begin position="231"/>
        <end position="238"/>
    </location>
    <ligand>
        <name>ATP</name>
        <dbReference type="ChEBI" id="CHEBI:30616"/>
    </ligand>
</feature>
<keyword evidence="12 15" id="KW-0482">Metalloprotease</keyword>
<feature type="active site" evidence="15">
    <location>
        <position position="455"/>
    </location>
</feature>
<proteinExistence type="inferred from homology"/>
<dbReference type="AlphaFoldDB" id="A0A858Q6C8"/>
<keyword evidence="19" id="KW-1185">Reference proteome</keyword>
<dbReference type="Gene3D" id="3.30.720.210">
    <property type="match status" value="1"/>
</dbReference>
<dbReference type="Pfam" id="PF17862">
    <property type="entry name" value="AAA_lid_3"/>
    <property type="match status" value="1"/>
</dbReference>
<feature type="domain" description="AAA+ ATPase" evidence="17">
    <location>
        <begin position="223"/>
        <end position="363"/>
    </location>
</feature>
<dbReference type="Pfam" id="PF06480">
    <property type="entry name" value="FtsH_ext"/>
    <property type="match status" value="1"/>
</dbReference>
<dbReference type="InterPro" id="IPR000642">
    <property type="entry name" value="Peptidase_M41"/>
</dbReference>
<dbReference type="GO" id="GO:0005524">
    <property type="term" value="F:ATP binding"/>
    <property type="evidence" value="ECO:0007669"/>
    <property type="project" value="UniProtKB-UniRule"/>
</dbReference>
<keyword evidence="6 15" id="KW-0479">Metal-binding</keyword>
<evidence type="ECO:0000259" key="17">
    <source>
        <dbReference type="SMART" id="SM00382"/>
    </source>
</evidence>
<evidence type="ECO:0000256" key="5">
    <source>
        <dbReference type="ARBA" id="ARBA00022692"/>
    </source>
</evidence>
<keyword evidence="5 15" id="KW-0812">Transmembrane</keyword>
<dbReference type="EMBL" id="CP046565">
    <property type="protein sequence ID" value="QJD29353.1"/>
    <property type="molecule type" value="Genomic_DNA"/>
</dbReference>
<dbReference type="InterPro" id="IPR041569">
    <property type="entry name" value="AAA_lid_3"/>
</dbReference>
<feature type="transmembrane region" description="Helical" evidence="15">
    <location>
        <begin position="46"/>
        <end position="65"/>
    </location>
</feature>
<dbReference type="Gene3D" id="3.40.50.300">
    <property type="entry name" value="P-loop containing nucleotide triphosphate hydrolases"/>
    <property type="match status" value="1"/>
</dbReference>
<organism evidence="18 19">
    <name type="scientific">Methylococcus geothermalis</name>
    <dbReference type="NCBI Taxonomy" id="2681310"/>
    <lineage>
        <taxon>Bacteria</taxon>
        <taxon>Pseudomonadati</taxon>
        <taxon>Pseudomonadota</taxon>
        <taxon>Gammaproteobacteria</taxon>
        <taxon>Methylococcales</taxon>
        <taxon>Methylococcaceae</taxon>
        <taxon>Methylococcus</taxon>
    </lineage>
</organism>
<dbReference type="FunFam" id="3.40.50.300:FF:000001">
    <property type="entry name" value="ATP-dependent zinc metalloprotease FtsH"/>
    <property type="match status" value="1"/>
</dbReference>
<dbReference type="Gene3D" id="1.20.58.760">
    <property type="entry name" value="Peptidase M41"/>
    <property type="match status" value="1"/>
</dbReference>
<evidence type="ECO:0000256" key="7">
    <source>
        <dbReference type="ARBA" id="ARBA00022741"/>
    </source>
</evidence>
<dbReference type="PROSITE" id="PS00674">
    <property type="entry name" value="AAA"/>
    <property type="match status" value="1"/>
</dbReference>
<evidence type="ECO:0000256" key="6">
    <source>
        <dbReference type="ARBA" id="ARBA00022723"/>
    </source>
</evidence>
<dbReference type="HAMAP" id="MF_01458">
    <property type="entry name" value="FtsH"/>
    <property type="match status" value="1"/>
</dbReference>
<gene>
    <name evidence="18" type="primary">hflB</name>
    <name evidence="15" type="synonym">ftsH</name>
    <name evidence="18" type="ORF">GNH96_04810</name>
</gene>
<feature type="transmembrane region" description="Helical" evidence="15">
    <location>
        <begin position="139"/>
        <end position="160"/>
    </location>
</feature>
<sequence>MAKNTQNSTPPRKLFDTLSDFWQRVKSEAGISGEGPDGIRRRNNMILYLLLVLSTLYLLNGYQTLRNEEIPYSEFLKAVSEGKVEEAVVTEQAISGTLKPEAEGESPRAFITVPLWNHELAAELEKKGVKYTVRYGSNWFSNLIFNWVVPIALLTLFWTWMARRMTGGRGFLSIGKKTKIQADTAAKVTFGDVAGADEAKQELRETIEFLQNPTRIQSLGGRMPKGVLLVGPPGTGKTLLARAVAGEAGVPFFNISGSEFIELFVGVGAARVRDLFEQARQNAPCIIFIDELDAIGRSRGGPVVMGGHDEREQTLNQLLTEMDGFDPSVGVAVMAATNRPEILDKALLRSGRFDRQIVVDKPGLEDRVAILRLHTQKMKLDQDVDLRVVAQRTPGFVGADLANAANEAAIIAVRANKTAIGMADFEAAIDRILAGPEKKSRLLSDAEKHRVAVHESGHALVAEIVPTGEPVHKVSIIPRGAAALGFTLQLPVEEKFLSTEQELKDQIAILLGGRTAEELVFGESSSGAQNDLEKASEIARTMVCSLGMSKVLGPLTYGRRQQLAYLNIEGAEERNFSEETARLIDNEVRKLVEEGLQRVREILTQRRATLDKLAALLKEKEVVSGEEVKAIIREAAS</sequence>
<dbReference type="FunFam" id="1.20.58.760:FF:000001">
    <property type="entry name" value="ATP-dependent zinc metalloprotease FtsH"/>
    <property type="match status" value="1"/>
</dbReference>
<dbReference type="InterPro" id="IPR003960">
    <property type="entry name" value="ATPase_AAA_CS"/>
</dbReference>
<dbReference type="GO" id="GO:0004222">
    <property type="term" value="F:metalloendopeptidase activity"/>
    <property type="evidence" value="ECO:0007669"/>
    <property type="project" value="InterPro"/>
</dbReference>
<accession>A0A858Q6C8</accession>
<comment type="similarity">
    <text evidence="14 15">In the central section; belongs to the AAA ATPase family.</text>
</comment>
<keyword evidence="3 15" id="KW-1003">Cell membrane</keyword>
<evidence type="ECO:0000313" key="18">
    <source>
        <dbReference type="EMBL" id="QJD29353.1"/>
    </source>
</evidence>
<feature type="binding site" evidence="15">
    <location>
        <position position="458"/>
    </location>
    <ligand>
        <name>Zn(2+)</name>
        <dbReference type="ChEBI" id="CHEBI:29105"/>
        <note>catalytic</note>
    </ligand>
</feature>
<evidence type="ECO:0000256" key="10">
    <source>
        <dbReference type="ARBA" id="ARBA00022840"/>
    </source>
</evidence>
<dbReference type="NCBIfam" id="TIGR01241">
    <property type="entry name" value="FtsH_fam"/>
    <property type="match status" value="1"/>
</dbReference>
<evidence type="ECO:0000256" key="14">
    <source>
        <dbReference type="ARBA" id="ARBA00061570"/>
    </source>
</evidence>
<dbReference type="RefSeq" id="WP_169602643.1">
    <property type="nucleotide sequence ID" value="NZ_CP046565.1"/>
</dbReference>
<feature type="binding site" evidence="15">
    <location>
        <position position="454"/>
    </location>
    <ligand>
        <name>Zn(2+)</name>
        <dbReference type="ChEBI" id="CHEBI:29105"/>
        <note>catalytic</note>
    </ligand>
</feature>
<dbReference type="PANTHER" id="PTHR23076">
    <property type="entry name" value="METALLOPROTEASE M41 FTSH"/>
    <property type="match status" value="1"/>
</dbReference>
<dbReference type="InterPro" id="IPR003593">
    <property type="entry name" value="AAA+_ATPase"/>
</dbReference>
<evidence type="ECO:0000256" key="11">
    <source>
        <dbReference type="ARBA" id="ARBA00022989"/>
    </source>
</evidence>
<dbReference type="EC" id="3.4.24.-" evidence="15"/>
<evidence type="ECO:0000256" key="15">
    <source>
        <dbReference type="HAMAP-Rule" id="MF_01458"/>
    </source>
</evidence>
<dbReference type="KEGG" id="metu:GNH96_04810"/>
<dbReference type="InterPro" id="IPR003959">
    <property type="entry name" value="ATPase_AAA_core"/>
</dbReference>
<evidence type="ECO:0000256" key="13">
    <source>
        <dbReference type="ARBA" id="ARBA00023136"/>
    </source>
</evidence>
<evidence type="ECO:0000256" key="4">
    <source>
        <dbReference type="ARBA" id="ARBA00022670"/>
    </source>
</evidence>
<keyword evidence="9 15" id="KW-0862">Zinc</keyword>
<dbReference type="GO" id="GO:0006508">
    <property type="term" value="P:proteolysis"/>
    <property type="evidence" value="ECO:0007669"/>
    <property type="project" value="UniProtKB-KW"/>
</dbReference>
<evidence type="ECO:0000313" key="19">
    <source>
        <dbReference type="Proteomes" id="UP000503004"/>
    </source>
</evidence>
<dbReference type="SUPFAM" id="SSF52540">
    <property type="entry name" value="P-loop containing nucleoside triphosphate hydrolases"/>
    <property type="match status" value="1"/>
</dbReference>
<dbReference type="InterPro" id="IPR037219">
    <property type="entry name" value="Peptidase_M41-like"/>
</dbReference>
<dbReference type="Pfam" id="PF01434">
    <property type="entry name" value="Peptidase_M41"/>
    <property type="match status" value="1"/>
</dbReference>
<dbReference type="FunFam" id="1.10.8.60:FF:000001">
    <property type="entry name" value="ATP-dependent zinc metalloprotease FtsH"/>
    <property type="match status" value="1"/>
</dbReference>
<dbReference type="PANTHER" id="PTHR23076:SF97">
    <property type="entry name" value="ATP-DEPENDENT ZINC METALLOPROTEASE YME1L1"/>
    <property type="match status" value="1"/>
</dbReference>
<name>A0A858Q6C8_9GAMM</name>
<evidence type="ECO:0000256" key="1">
    <source>
        <dbReference type="ARBA" id="ARBA00004370"/>
    </source>
</evidence>
<dbReference type="GO" id="GO:0004176">
    <property type="term" value="F:ATP-dependent peptidase activity"/>
    <property type="evidence" value="ECO:0007669"/>
    <property type="project" value="InterPro"/>
</dbReference>